<organism evidence="2 3">
    <name type="scientific">Chitiniphilus shinanonensis</name>
    <dbReference type="NCBI Taxonomy" id="553088"/>
    <lineage>
        <taxon>Bacteria</taxon>
        <taxon>Pseudomonadati</taxon>
        <taxon>Pseudomonadota</taxon>
        <taxon>Betaproteobacteria</taxon>
        <taxon>Neisseriales</taxon>
        <taxon>Chitinibacteraceae</taxon>
        <taxon>Chitiniphilus</taxon>
    </lineage>
</organism>
<dbReference type="InterPro" id="IPR036425">
    <property type="entry name" value="MoaB/Mog-like_dom_sf"/>
</dbReference>
<protein>
    <submittedName>
        <fullName evidence="2">Damage-inducible protein</fullName>
    </submittedName>
</protein>
<dbReference type="PANTHER" id="PTHR13939:SF0">
    <property type="entry name" value="NMN AMIDOHYDROLASE-LIKE PROTEIN YFAY"/>
    <property type="match status" value="1"/>
</dbReference>
<dbReference type="InterPro" id="IPR050101">
    <property type="entry name" value="CinA"/>
</dbReference>
<dbReference type="EMBL" id="BSOZ01000008">
    <property type="protein sequence ID" value="GLS03738.1"/>
    <property type="molecule type" value="Genomic_DNA"/>
</dbReference>
<sequence>MEFQLFIVGDEILEGRRQDKHFAAMLARLADRGHRLSAAHYLPDDRDVLTEAFQRTLADEAHVISCGGIGATPDDHTRQALASAASVALELNDEAAGLIVARHGEAAHPHRIRMAEFPLGAHLIPNPVNQVAGCSFRHHHLLPGFPEMAWPMLEWVLDTHYQPGQREVHRSILVPDAREGDLIDEMERLVMRFPEVRFSCLPSFGNERHPGPHLEFTLSGSQPDADAACDYLCRALLGRDYRPQL</sequence>
<dbReference type="PANTHER" id="PTHR13939">
    <property type="entry name" value="NICOTINAMIDE-NUCLEOTIDE AMIDOHYDROLASE PNCC"/>
    <property type="match status" value="1"/>
</dbReference>
<evidence type="ECO:0000259" key="1">
    <source>
        <dbReference type="SMART" id="SM00852"/>
    </source>
</evidence>
<name>A0ABQ6BV12_9NEIS</name>
<dbReference type="SMART" id="SM00852">
    <property type="entry name" value="MoCF_biosynth"/>
    <property type="match status" value="1"/>
</dbReference>
<evidence type="ECO:0000313" key="3">
    <source>
        <dbReference type="Proteomes" id="UP001156836"/>
    </source>
</evidence>
<evidence type="ECO:0000313" key="2">
    <source>
        <dbReference type="EMBL" id="GLS03738.1"/>
    </source>
</evidence>
<proteinExistence type="predicted"/>
<dbReference type="Proteomes" id="UP001156836">
    <property type="component" value="Unassembled WGS sequence"/>
</dbReference>
<feature type="domain" description="MoaB/Mog" evidence="1">
    <location>
        <begin position="4"/>
        <end position="164"/>
    </location>
</feature>
<reference evidence="3" key="1">
    <citation type="journal article" date="2019" name="Int. J. Syst. Evol. Microbiol.">
        <title>The Global Catalogue of Microorganisms (GCM) 10K type strain sequencing project: providing services to taxonomists for standard genome sequencing and annotation.</title>
        <authorList>
            <consortium name="The Broad Institute Genomics Platform"/>
            <consortium name="The Broad Institute Genome Sequencing Center for Infectious Disease"/>
            <person name="Wu L."/>
            <person name="Ma J."/>
        </authorList>
    </citation>
    <scope>NUCLEOTIDE SEQUENCE [LARGE SCALE GENOMIC DNA]</scope>
    <source>
        <strain evidence="3">NBRC 104970</strain>
    </source>
</reference>
<dbReference type="InterPro" id="IPR001453">
    <property type="entry name" value="MoaB/Mog_dom"/>
</dbReference>
<dbReference type="Pfam" id="PF00994">
    <property type="entry name" value="MoCF_biosynth"/>
    <property type="match status" value="1"/>
</dbReference>
<dbReference type="RefSeq" id="WP_018747039.1">
    <property type="nucleotide sequence ID" value="NZ_BSOZ01000008.1"/>
</dbReference>
<dbReference type="Gene3D" id="3.40.980.10">
    <property type="entry name" value="MoaB/Mog-like domain"/>
    <property type="match status" value="1"/>
</dbReference>
<accession>A0ABQ6BV12</accession>
<keyword evidence="3" id="KW-1185">Reference proteome</keyword>
<gene>
    <name evidence="2" type="ORF">GCM10007860_08830</name>
</gene>
<dbReference type="SUPFAM" id="SSF53218">
    <property type="entry name" value="Molybdenum cofactor biosynthesis proteins"/>
    <property type="match status" value="1"/>
</dbReference>
<comment type="caution">
    <text evidence="2">The sequence shown here is derived from an EMBL/GenBank/DDBJ whole genome shotgun (WGS) entry which is preliminary data.</text>
</comment>